<dbReference type="EC" id="3.5.1.-" evidence="1"/>
<dbReference type="InterPro" id="IPR003737">
    <property type="entry name" value="GlcNAc_PI_deacetylase-related"/>
</dbReference>
<dbReference type="InterPro" id="IPR024078">
    <property type="entry name" value="LmbE-like_dom_sf"/>
</dbReference>
<accession>A0ABY9NR01</accession>
<name>A0ABY9NR01_9PSED</name>
<evidence type="ECO:0000313" key="2">
    <source>
        <dbReference type="Proteomes" id="UP001237292"/>
    </source>
</evidence>
<reference evidence="1 2" key="1">
    <citation type="journal article" date="2023" name="Access Microbiol">
        <title>The genome of a steinernematid-associated Pseudomonas piscis bacterium encodes the biosynthesis of insect toxins.</title>
        <authorList>
            <person name="Awori R.M."/>
            <person name="Hendre P."/>
            <person name="Amugune N.O."/>
        </authorList>
    </citation>
    <scope>NUCLEOTIDE SEQUENCE [LARGE SCALE GENOMIC DNA]</scope>
    <source>
        <strain evidence="1 2">75</strain>
    </source>
</reference>
<protein>
    <submittedName>
        <fullName evidence="1">PIG-L family deacetylase</fullName>
        <ecNumber evidence="1">3.5.1.-</ecNumber>
    </submittedName>
</protein>
<organism evidence="1 2">
    <name type="scientific">Pseudomonas piscis</name>
    <dbReference type="NCBI Taxonomy" id="2614538"/>
    <lineage>
        <taxon>Bacteria</taxon>
        <taxon>Pseudomonadati</taxon>
        <taxon>Pseudomonadota</taxon>
        <taxon>Gammaproteobacteria</taxon>
        <taxon>Pseudomonadales</taxon>
        <taxon>Pseudomonadaceae</taxon>
        <taxon>Pseudomonas</taxon>
    </lineage>
</organism>
<keyword evidence="1" id="KW-0378">Hydrolase</keyword>
<dbReference type="Gene3D" id="3.40.50.10320">
    <property type="entry name" value="LmbE-like"/>
    <property type="match status" value="1"/>
</dbReference>
<dbReference type="SUPFAM" id="SSF102588">
    <property type="entry name" value="LmbE-like"/>
    <property type="match status" value="1"/>
</dbReference>
<dbReference type="GO" id="GO:0016787">
    <property type="term" value="F:hydrolase activity"/>
    <property type="evidence" value="ECO:0007669"/>
    <property type="project" value="UniProtKB-KW"/>
</dbReference>
<dbReference type="Pfam" id="PF02585">
    <property type="entry name" value="PIG-L"/>
    <property type="match status" value="1"/>
</dbReference>
<keyword evidence="2" id="KW-1185">Reference proteome</keyword>
<sequence>MNANPIIGNGTSPGAWNASSRLAALGTVTPQQLVPDGARAVIVSPHPDDEILACAGLLQQLARMQRQLVLVSVTDGCASHPGSRYWTPRRLAQVRPRESAVALARLGLAPEHMTWLRAGLPDTAVARHERSLQAFLQRCLQPGDVVFTTWHQDGHSDHEACGRACLAAAREVDVRVHEIPVWAWHWALPEDPRLPWHRARKLLLDAPTLARKRHAVHAFTSQISPDPLNGNAPVLGPLTLERLLRDFEVILL</sequence>
<evidence type="ECO:0000313" key="1">
    <source>
        <dbReference type="EMBL" id="WMN20699.1"/>
    </source>
</evidence>
<gene>
    <name evidence="1" type="ORF">QL104_15265</name>
</gene>
<dbReference type="EMBL" id="CP133164">
    <property type="protein sequence ID" value="WMN20699.1"/>
    <property type="molecule type" value="Genomic_DNA"/>
</dbReference>
<dbReference type="RefSeq" id="WP_282878013.1">
    <property type="nucleotide sequence ID" value="NZ_CP133164.1"/>
</dbReference>
<dbReference type="PANTHER" id="PTHR12993">
    <property type="entry name" value="N-ACETYLGLUCOSAMINYL-PHOSPHATIDYLINOSITOL DE-N-ACETYLASE-RELATED"/>
    <property type="match status" value="1"/>
</dbReference>
<dbReference type="Proteomes" id="UP001237292">
    <property type="component" value="Chromosome"/>
</dbReference>
<proteinExistence type="predicted"/>
<dbReference type="PANTHER" id="PTHR12993:SF29">
    <property type="entry name" value="BLR3841 PROTEIN"/>
    <property type="match status" value="1"/>
</dbReference>